<name>A0A9Q4KWD2_9EURY</name>
<comment type="caution">
    <text evidence="1">The sequence shown here is derived from an EMBL/GenBank/DDBJ whole genome shotgun (WGS) entry which is preliminary data.</text>
</comment>
<dbReference type="RefSeq" id="WP_274925585.1">
    <property type="nucleotide sequence ID" value="NZ_JAKELO010000002.1"/>
</dbReference>
<keyword evidence="2" id="KW-1185">Reference proteome</keyword>
<organism evidence="1 2">
    <name type="scientific">Methanogenium marinum</name>
    <dbReference type="NCBI Taxonomy" id="348610"/>
    <lineage>
        <taxon>Archaea</taxon>
        <taxon>Methanobacteriati</taxon>
        <taxon>Methanobacteriota</taxon>
        <taxon>Stenosarchaea group</taxon>
        <taxon>Methanomicrobia</taxon>
        <taxon>Methanomicrobiales</taxon>
        <taxon>Methanomicrobiaceae</taxon>
        <taxon>Methanogenium</taxon>
    </lineage>
</organism>
<dbReference type="EMBL" id="JAKELO010000002">
    <property type="protein sequence ID" value="MDE4908976.1"/>
    <property type="molecule type" value="Genomic_DNA"/>
</dbReference>
<protein>
    <submittedName>
        <fullName evidence="1">Uncharacterized protein</fullName>
    </submittedName>
</protein>
<gene>
    <name evidence="1" type="ORF">L0665_10190</name>
</gene>
<dbReference type="AlphaFoldDB" id="A0A9Q4KWD2"/>
<evidence type="ECO:0000313" key="2">
    <source>
        <dbReference type="Proteomes" id="UP001143747"/>
    </source>
</evidence>
<proteinExistence type="predicted"/>
<dbReference type="Proteomes" id="UP001143747">
    <property type="component" value="Unassembled WGS sequence"/>
</dbReference>
<sequence>MQEIEIDKEIQTSVKPIRKRCNFKFTSKSLGELEVRPFTVNKFIKAEQLLEEHLNEREFTIKLIFGLIEEPKFSFDVFQKIPDSELKSIVRRFCENNKELNNIFGVSTDEHFFIEFKDGIQRYRDEIIKKMSINLEGLITPFNLGIEDIGPGVSGLQNLFNQSILPQIKFPQMHIPQIEALQLSIQLNGTYFDNLSKQIEEFSKSLRTIDIDYESADEILKKYKWFLSFSLPISFYFDVLEIENSGNNKLARINKLYLDYFSDENYEELTVLVESWNNNPIFQPRMKIFRSCVQTIKRAKTRDNPSNVVIPVLIAQIDGIQKEIYAKHSIKKKGPKHDLIFFDDFGNESKNMLDAKRRLIKSLNKYSSAGDYLLLDVLFQENKKISIPTTFLRHGILHGEYVNYGRKTHTIRAFLILDFLHYLKGK</sequence>
<accession>A0A9Q4KWD2</accession>
<reference evidence="1" key="1">
    <citation type="submission" date="2022-01" db="EMBL/GenBank/DDBJ databases">
        <title>Draft genome of Methanogenium marinum DSM 15558.</title>
        <authorList>
            <person name="Chen S.-C."/>
            <person name="You Y.-T."/>
        </authorList>
    </citation>
    <scope>NUCLEOTIDE SEQUENCE</scope>
    <source>
        <strain evidence="1">DSM 15558</strain>
    </source>
</reference>
<evidence type="ECO:0000313" key="1">
    <source>
        <dbReference type="EMBL" id="MDE4908976.1"/>
    </source>
</evidence>